<sequence>MPISESDVPEDLKSDKSITVFLKRSVELANVEPVLSYYCKIFVLEYVLENKLHVKAKANEEFTIKLLDDTESIKNSTEDAELNEVLKNKDLSFGYVFKFVYNLFNSCLESLIGYEPSQKAQLVGKFRATLDFFKLFDVFKSSGDNLNYAKYTGDKIHSWDELDKGNKEKVKILKYQLTRLIKNEIPFVAKTSTNDNGNDDDAALEKELDDEITNIKADESLKGDDDLELNAEDDDGDDHVSARVVDEGEKSEKDAKSSDQKDVDLHLPGAPHFLPSEEPDDGAVKLPGTPKYLPDEDISHINKSGPIHYIQPQNEDTTSRRSEEKPSVSRNVSSHTNTTSNTPLPPQQQHQHHHQKPLSKENITQILNRDDAITRIQKHTKFANSALQFDDINEAEKQLRQGLELIQLLKKQDEN</sequence>
<organism evidence="12 13">
    <name type="scientific">Lodderomyces beijingensis</name>
    <dbReference type="NCBI Taxonomy" id="1775926"/>
    <lineage>
        <taxon>Eukaryota</taxon>
        <taxon>Fungi</taxon>
        <taxon>Dikarya</taxon>
        <taxon>Ascomycota</taxon>
        <taxon>Saccharomycotina</taxon>
        <taxon>Pichiomycetes</taxon>
        <taxon>Debaryomycetaceae</taxon>
        <taxon>Candida/Lodderomyces clade</taxon>
        <taxon>Lodderomyces</taxon>
    </lineage>
</organism>
<evidence type="ECO:0000256" key="2">
    <source>
        <dbReference type="ARBA" id="ARBA00004496"/>
    </source>
</evidence>
<feature type="compositionally biased region" description="Basic and acidic residues" evidence="9">
    <location>
        <begin position="238"/>
        <end position="265"/>
    </location>
</feature>
<evidence type="ECO:0000313" key="13">
    <source>
        <dbReference type="Proteomes" id="UP001497383"/>
    </source>
</evidence>
<dbReference type="InterPro" id="IPR041212">
    <property type="entry name" value="Vta1_C"/>
</dbReference>
<dbReference type="Proteomes" id="UP001497383">
    <property type="component" value="Chromosome 1"/>
</dbReference>
<evidence type="ECO:0000256" key="5">
    <source>
        <dbReference type="ARBA" id="ARBA00022490"/>
    </source>
</evidence>
<reference evidence="12 13" key="1">
    <citation type="submission" date="2024-03" db="EMBL/GenBank/DDBJ databases">
        <authorList>
            <person name="Brejova B."/>
        </authorList>
    </citation>
    <scope>NUCLEOTIDE SEQUENCE [LARGE SCALE GENOMIC DNA]</scope>
    <source>
        <strain evidence="12 13">CBS 14171</strain>
    </source>
</reference>
<evidence type="ECO:0000256" key="1">
    <source>
        <dbReference type="ARBA" id="ARBA00004481"/>
    </source>
</evidence>
<dbReference type="InterPro" id="IPR044538">
    <property type="entry name" value="Vta1-like"/>
</dbReference>
<proteinExistence type="inferred from homology"/>
<evidence type="ECO:0000256" key="7">
    <source>
        <dbReference type="ARBA" id="ARBA00022927"/>
    </source>
</evidence>
<feature type="compositionally biased region" description="Basic and acidic residues" evidence="9">
    <location>
        <begin position="317"/>
        <end position="327"/>
    </location>
</feature>
<evidence type="ECO:0000256" key="6">
    <source>
        <dbReference type="ARBA" id="ARBA00022753"/>
    </source>
</evidence>
<feature type="domain" description="Vta1/callose synthase N-terminal" evidence="10">
    <location>
        <begin position="17"/>
        <end position="184"/>
    </location>
</feature>
<feature type="compositionally biased region" description="Low complexity" evidence="9">
    <location>
        <begin position="328"/>
        <end position="342"/>
    </location>
</feature>
<feature type="compositionally biased region" description="Acidic residues" evidence="9">
    <location>
        <begin position="225"/>
        <end position="237"/>
    </location>
</feature>
<keyword evidence="7" id="KW-0653">Protein transport</keyword>
<evidence type="ECO:0000256" key="3">
    <source>
        <dbReference type="ARBA" id="ARBA00007895"/>
    </source>
</evidence>
<feature type="domain" description="Vta1 C-terminal" evidence="11">
    <location>
        <begin position="371"/>
        <end position="406"/>
    </location>
</feature>
<name>A0ABP0ZJE4_9ASCO</name>
<dbReference type="RefSeq" id="XP_066827464.1">
    <property type="nucleotide sequence ID" value="XM_066975572.1"/>
</dbReference>
<evidence type="ECO:0000256" key="4">
    <source>
        <dbReference type="ARBA" id="ARBA00022448"/>
    </source>
</evidence>
<keyword evidence="6" id="KW-0967">Endosome</keyword>
<comment type="similarity">
    <text evidence="3">Belongs to the VTA1 family.</text>
</comment>
<protein>
    <recommendedName>
        <fullName evidence="14">Vta1 C-terminal domain-containing protein</fullName>
    </recommendedName>
</protein>
<dbReference type="Pfam" id="PF18097">
    <property type="entry name" value="Vta1_C"/>
    <property type="match status" value="1"/>
</dbReference>
<keyword evidence="8" id="KW-0472">Membrane</keyword>
<feature type="region of interest" description="Disordered" evidence="9">
    <location>
        <begin position="215"/>
        <end position="360"/>
    </location>
</feature>
<accession>A0ABP0ZJE4</accession>
<evidence type="ECO:0000259" key="11">
    <source>
        <dbReference type="Pfam" id="PF18097"/>
    </source>
</evidence>
<evidence type="ECO:0000256" key="8">
    <source>
        <dbReference type="ARBA" id="ARBA00023136"/>
    </source>
</evidence>
<evidence type="ECO:0008006" key="14">
    <source>
        <dbReference type="Google" id="ProtNLM"/>
    </source>
</evidence>
<dbReference type="InterPro" id="IPR039431">
    <property type="entry name" value="Vta1/CALS_N"/>
</dbReference>
<dbReference type="Pfam" id="PF04652">
    <property type="entry name" value="Vta1"/>
    <property type="match status" value="1"/>
</dbReference>
<dbReference type="PANTHER" id="PTHR46009">
    <property type="entry name" value="VACUOLAR PROTEIN SORTING-ASSOCIATED PROTEIN VTA1 HOMOLOG"/>
    <property type="match status" value="1"/>
</dbReference>
<keyword evidence="13" id="KW-1185">Reference proteome</keyword>
<dbReference type="Gene3D" id="1.20.5.420">
    <property type="entry name" value="Immunoglobulin FC, subunit C"/>
    <property type="match status" value="1"/>
</dbReference>
<dbReference type="GeneID" id="92205722"/>
<keyword evidence="4" id="KW-0813">Transport</keyword>
<dbReference type="EMBL" id="OZ022405">
    <property type="protein sequence ID" value="CAK9435891.1"/>
    <property type="molecule type" value="Genomic_DNA"/>
</dbReference>
<keyword evidence="5" id="KW-0963">Cytoplasm</keyword>
<dbReference type="Gene3D" id="1.25.40.270">
    <property type="entry name" value="Vacuolar protein sorting-associated protein vta1"/>
    <property type="match status" value="1"/>
</dbReference>
<evidence type="ECO:0000256" key="9">
    <source>
        <dbReference type="SAM" id="MobiDB-lite"/>
    </source>
</evidence>
<dbReference type="PANTHER" id="PTHR46009:SF1">
    <property type="entry name" value="VACUOLAR PROTEIN SORTING-ASSOCIATED PROTEIN VTA1 HOMOLOG"/>
    <property type="match status" value="1"/>
</dbReference>
<evidence type="ECO:0000259" key="10">
    <source>
        <dbReference type="Pfam" id="PF04652"/>
    </source>
</evidence>
<evidence type="ECO:0000313" key="12">
    <source>
        <dbReference type="EMBL" id="CAK9435891.1"/>
    </source>
</evidence>
<comment type="subcellular location">
    <subcellularLocation>
        <location evidence="2">Cytoplasm</location>
    </subcellularLocation>
    <subcellularLocation>
        <location evidence="1">Endosome membrane</location>
        <topology evidence="1">Peripheral membrane protein</topology>
    </subcellularLocation>
</comment>
<gene>
    <name evidence="12" type="ORF">LODBEIA_P05260</name>
</gene>
<dbReference type="InterPro" id="IPR023175">
    <property type="entry name" value="Vta1/CALS_N_sf"/>
</dbReference>